<sequence length="168" mass="19203">MQILTLEDKTFSLNNLPDEVDDSTRFAVLDNSTPSDPDFFFMPLIFLESFNAPAMVLRIGEDEVTMPIDWCIAVGDSSASTDIEILPLTSLNDRGFEALCFNPLSSFRVEFKKIEIVNFYNDVKWYFPKMKNGQLLAVPTRFGENPPCAYFVKEISRQNEIIQLDKIL</sequence>
<accession>A0A6J5L170</accession>
<protein>
    <submittedName>
        <fullName evidence="1">Uncharacterized protein</fullName>
    </submittedName>
</protein>
<evidence type="ECO:0000313" key="2">
    <source>
        <dbReference type="EMBL" id="CAB5209303.1"/>
    </source>
</evidence>
<dbReference type="EMBL" id="LR796187">
    <property type="protein sequence ID" value="CAB4125819.1"/>
    <property type="molecule type" value="Genomic_DNA"/>
</dbReference>
<organism evidence="1">
    <name type="scientific">uncultured Caudovirales phage</name>
    <dbReference type="NCBI Taxonomy" id="2100421"/>
    <lineage>
        <taxon>Viruses</taxon>
        <taxon>Duplodnaviria</taxon>
        <taxon>Heunggongvirae</taxon>
        <taxon>Uroviricota</taxon>
        <taxon>Caudoviricetes</taxon>
        <taxon>Peduoviridae</taxon>
        <taxon>Maltschvirus</taxon>
        <taxon>Maltschvirus maltsch</taxon>
    </lineage>
</organism>
<dbReference type="EMBL" id="LR798231">
    <property type="protein sequence ID" value="CAB5209303.1"/>
    <property type="molecule type" value="Genomic_DNA"/>
</dbReference>
<evidence type="ECO:0000313" key="1">
    <source>
        <dbReference type="EMBL" id="CAB4125819.1"/>
    </source>
</evidence>
<proteinExistence type="predicted"/>
<gene>
    <name evidence="2" type="ORF">UFOVP181_411</name>
    <name evidence="1" type="ORF">UFOVP57_228</name>
</gene>
<reference evidence="1" key="1">
    <citation type="submission" date="2020-04" db="EMBL/GenBank/DDBJ databases">
        <authorList>
            <person name="Chiriac C."/>
            <person name="Salcher M."/>
            <person name="Ghai R."/>
            <person name="Kavagutti S V."/>
        </authorList>
    </citation>
    <scope>NUCLEOTIDE SEQUENCE</scope>
</reference>
<name>A0A6J5L170_9CAUD</name>